<dbReference type="OrthoDB" id="10274148at2759"/>
<accession>A0A1Q9EGA7</accession>
<evidence type="ECO:0000313" key="2">
    <source>
        <dbReference type="Proteomes" id="UP000186817"/>
    </source>
</evidence>
<sequence length="439" mass="48575">MAVQLEFQNYEGVSNCCVGASGCRKKASSGNARTLCKEPKHWMTVDPSYEGDSEQNAPACSDLRQEASGMSEESAAVVSGLGRPCAKKLHWFRQPKRVDRLVSVDPLEHIRLQLSAAEGTEAKCQLLRKKGWTGDKVPPCEQKEKIDKGAPEGTVLLVQASDDETSRLCIKCYYIKRGSFAKLKLMDFLAILNLVPSLQEKFLASKHKCGANSNKKEVGYLGLRWRGLRALQAQQVEQVSFFEQLQSEVHSRFEQVGAEAKELESRRAGDPPFKAGKGSLGATLRIGDEVIDISDQSLYEPKPKKEDEQVLRKINLTGIDKFLTPEMKKQIDDDDDKKALLTTLENDAKVILAKIGYINKKTGSGYITTKKETNHLKVNIKFKGKDESITISTGVTISQFRGKCGEAFGLKRSNNSKLNGKKVKEAGIIFCSNINIALV</sequence>
<organism evidence="1 2">
    <name type="scientific">Symbiodinium microadriaticum</name>
    <name type="common">Dinoflagellate</name>
    <name type="synonym">Zooxanthella microadriatica</name>
    <dbReference type="NCBI Taxonomy" id="2951"/>
    <lineage>
        <taxon>Eukaryota</taxon>
        <taxon>Sar</taxon>
        <taxon>Alveolata</taxon>
        <taxon>Dinophyceae</taxon>
        <taxon>Suessiales</taxon>
        <taxon>Symbiodiniaceae</taxon>
        <taxon>Symbiodinium</taxon>
    </lineage>
</organism>
<keyword evidence="2" id="KW-1185">Reference proteome</keyword>
<gene>
    <name evidence="1" type="ORF">AK812_SmicGene10290</name>
</gene>
<comment type="caution">
    <text evidence="1">The sequence shown here is derived from an EMBL/GenBank/DDBJ whole genome shotgun (WGS) entry which is preliminary data.</text>
</comment>
<dbReference type="AlphaFoldDB" id="A0A1Q9EGA7"/>
<reference evidence="1 2" key="1">
    <citation type="submission" date="2016-02" db="EMBL/GenBank/DDBJ databases">
        <title>Genome analysis of coral dinoflagellate symbionts highlights evolutionary adaptations to a symbiotic lifestyle.</title>
        <authorList>
            <person name="Aranda M."/>
            <person name="Li Y."/>
            <person name="Liew Y.J."/>
            <person name="Baumgarten S."/>
            <person name="Simakov O."/>
            <person name="Wilson M."/>
            <person name="Piel J."/>
            <person name="Ashoor H."/>
            <person name="Bougouffa S."/>
            <person name="Bajic V.B."/>
            <person name="Ryu T."/>
            <person name="Ravasi T."/>
            <person name="Bayer T."/>
            <person name="Micklem G."/>
            <person name="Kim H."/>
            <person name="Bhak J."/>
            <person name="Lajeunesse T.C."/>
            <person name="Voolstra C.R."/>
        </authorList>
    </citation>
    <scope>NUCLEOTIDE SEQUENCE [LARGE SCALE GENOMIC DNA]</scope>
    <source>
        <strain evidence="1 2">CCMP2467</strain>
    </source>
</reference>
<protein>
    <submittedName>
        <fullName evidence="1">Uncharacterized protein</fullName>
    </submittedName>
</protein>
<name>A0A1Q9EGA7_SYMMI</name>
<evidence type="ECO:0000313" key="1">
    <source>
        <dbReference type="EMBL" id="OLQ06417.1"/>
    </source>
</evidence>
<dbReference type="Proteomes" id="UP000186817">
    <property type="component" value="Unassembled WGS sequence"/>
</dbReference>
<dbReference type="EMBL" id="LSRX01000160">
    <property type="protein sequence ID" value="OLQ06417.1"/>
    <property type="molecule type" value="Genomic_DNA"/>
</dbReference>
<proteinExistence type="predicted"/>